<evidence type="ECO:0000313" key="2">
    <source>
        <dbReference type="Proteomes" id="UP001521931"/>
    </source>
</evidence>
<evidence type="ECO:0000313" key="1">
    <source>
        <dbReference type="EMBL" id="MCG7322002.1"/>
    </source>
</evidence>
<comment type="caution">
    <text evidence="1">The sequence shown here is derived from an EMBL/GenBank/DDBJ whole genome shotgun (WGS) entry which is preliminary data.</text>
</comment>
<dbReference type="RefSeq" id="WP_037214641.1">
    <property type="nucleotide sequence ID" value="NZ_DAMCTM010000005.1"/>
</dbReference>
<protein>
    <recommendedName>
        <fullName evidence="3">Type II toxin-antitoxin system RelE/ParE family toxin</fullName>
    </recommendedName>
</protein>
<organism evidence="1 2">
    <name type="scientific">Arsenicicoccus bolidensis</name>
    <dbReference type="NCBI Taxonomy" id="229480"/>
    <lineage>
        <taxon>Bacteria</taxon>
        <taxon>Bacillati</taxon>
        <taxon>Actinomycetota</taxon>
        <taxon>Actinomycetes</taxon>
        <taxon>Micrococcales</taxon>
        <taxon>Intrasporangiaceae</taxon>
        <taxon>Arsenicicoccus</taxon>
    </lineage>
</organism>
<evidence type="ECO:0008006" key="3">
    <source>
        <dbReference type="Google" id="ProtNLM"/>
    </source>
</evidence>
<sequence>MAKRGGVAHRPIKSGEFTIVFGSSETEKGWADLRATQGNALADAWDFLTRTPLERQAGNHPLRDVLATVTRGGRVHEQWQHKLSGGARLWFYVDGRTVVLVRCHTRHPNETK</sequence>
<name>A0ABS9Q3V7_9MICO</name>
<reference evidence="1 2" key="1">
    <citation type="submission" date="2022-02" db="EMBL/GenBank/DDBJ databases">
        <title>Uncovering new skin microbiome diversity through culturing and metagenomics.</title>
        <authorList>
            <person name="Conlan S."/>
            <person name="Deming C."/>
            <person name="Nisc Comparative Sequencing Program N."/>
            <person name="Segre J.A."/>
        </authorList>
    </citation>
    <scope>NUCLEOTIDE SEQUENCE [LARGE SCALE GENOMIC DNA]</scope>
    <source>
        <strain evidence="1 2">ACRQZ</strain>
    </source>
</reference>
<accession>A0ABS9Q3V7</accession>
<proteinExistence type="predicted"/>
<dbReference type="EMBL" id="JAKRCV010000023">
    <property type="protein sequence ID" value="MCG7322002.1"/>
    <property type="molecule type" value="Genomic_DNA"/>
</dbReference>
<gene>
    <name evidence="1" type="ORF">MHL29_08895</name>
</gene>
<keyword evidence="2" id="KW-1185">Reference proteome</keyword>
<dbReference type="Proteomes" id="UP001521931">
    <property type="component" value="Unassembled WGS sequence"/>
</dbReference>